<dbReference type="EMBL" id="BAAAZD010000001">
    <property type="protein sequence ID" value="GAA3998640.1"/>
    <property type="molecule type" value="Genomic_DNA"/>
</dbReference>
<dbReference type="Proteomes" id="UP001501310">
    <property type="component" value="Unassembled WGS sequence"/>
</dbReference>
<proteinExistence type="predicted"/>
<accession>A0ABP7RK39</accession>
<feature type="region of interest" description="Disordered" evidence="1">
    <location>
        <begin position="1"/>
        <end position="26"/>
    </location>
</feature>
<comment type="caution">
    <text evidence="2">The sequence shown here is derived from an EMBL/GenBank/DDBJ whole genome shotgun (WGS) entry which is preliminary data.</text>
</comment>
<protein>
    <submittedName>
        <fullName evidence="2">Uncharacterized protein</fullName>
    </submittedName>
</protein>
<evidence type="ECO:0000256" key="1">
    <source>
        <dbReference type="SAM" id="MobiDB-lite"/>
    </source>
</evidence>
<name>A0ABP7RK39_9SPHN</name>
<evidence type="ECO:0000313" key="3">
    <source>
        <dbReference type="Proteomes" id="UP001501310"/>
    </source>
</evidence>
<keyword evidence="3" id="KW-1185">Reference proteome</keyword>
<evidence type="ECO:0000313" key="2">
    <source>
        <dbReference type="EMBL" id="GAA3998640.1"/>
    </source>
</evidence>
<organism evidence="2 3">
    <name type="scientific">Sphingomonas humi</name>
    <dbReference type="NCBI Taxonomy" id="335630"/>
    <lineage>
        <taxon>Bacteria</taxon>
        <taxon>Pseudomonadati</taxon>
        <taxon>Pseudomonadota</taxon>
        <taxon>Alphaproteobacteria</taxon>
        <taxon>Sphingomonadales</taxon>
        <taxon>Sphingomonadaceae</taxon>
        <taxon>Sphingomonas</taxon>
    </lineage>
</organism>
<feature type="region of interest" description="Disordered" evidence="1">
    <location>
        <begin position="63"/>
        <end position="86"/>
    </location>
</feature>
<gene>
    <name evidence="2" type="ORF">GCM10022211_05490</name>
</gene>
<reference evidence="3" key="1">
    <citation type="journal article" date="2019" name="Int. J. Syst. Evol. Microbiol.">
        <title>The Global Catalogue of Microorganisms (GCM) 10K type strain sequencing project: providing services to taxonomists for standard genome sequencing and annotation.</title>
        <authorList>
            <consortium name="The Broad Institute Genomics Platform"/>
            <consortium name="The Broad Institute Genome Sequencing Center for Infectious Disease"/>
            <person name="Wu L."/>
            <person name="Ma J."/>
        </authorList>
    </citation>
    <scope>NUCLEOTIDE SEQUENCE [LARGE SCALE GENOMIC DNA]</scope>
    <source>
        <strain evidence="3">JCM 16603</strain>
    </source>
</reference>
<sequence length="107" mass="11555">MSGRGNQRAGNRKEFAQGGDCTGGNDVKSTRQIFCLSGNYSDVSQFKFFPTCLEELRPETAGLDKSDLLHASDGQDDPREAGTTPDIEPMAIEGSVVEQLQGIFDVP</sequence>